<dbReference type="PANTHER" id="PTHR13966">
    <property type="entry name" value="ENDONUCLEASE RELATED"/>
    <property type="match status" value="1"/>
</dbReference>
<sequence>MQRLAAAGFTAAGAVGGAAAAVLVGGASRPSKEEEPSPAALARRFCPYGLPSDEHVVVKQGYASSINFRLRIPNWVAEHYSRDQSDADGVDRKHSKFRADESVPADFRATNDDYRGSRLSRGHMAPAGAHKQSQEALDETFLLSANILPQELSNNGSDWLRLERWSRGLLKEYSDVYVVSGPLFLPDDSSAASDAPPPAAASAAAAASASPAVDASGCPDAPLQGGVGRADGHGREATRRLPAAKRPGARARPPRHRRVRRAARRRGARLRAHPLRGTRRGAPLGDGGPAALRRGRGGTVRQRRHGRADRGLEAAGPPQARGRLQRARGGVGRSAAKDGGLRLDAAYI</sequence>
<feature type="binding site" evidence="3">
    <location>
        <position position="155"/>
    </location>
    <ligand>
        <name>Mg(2+)</name>
        <dbReference type="ChEBI" id="CHEBI:18420"/>
        <note>catalytic</note>
    </ligand>
</feature>
<evidence type="ECO:0000313" key="8">
    <source>
        <dbReference type="Proteomes" id="UP000013827"/>
    </source>
</evidence>
<evidence type="ECO:0008006" key="9">
    <source>
        <dbReference type="Google" id="ProtNLM"/>
    </source>
</evidence>
<evidence type="ECO:0000259" key="6">
    <source>
        <dbReference type="SMART" id="SM00892"/>
    </source>
</evidence>
<dbReference type="SUPFAM" id="SSF54060">
    <property type="entry name" value="His-Me finger endonucleases"/>
    <property type="match status" value="1"/>
</dbReference>
<dbReference type="AlphaFoldDB" id="A0A0D3IWI0"/>
<evidence type="ECO:0000259" key="5">
    <source>
        <dbReference type="SMART" id="SM00477"/>
    </source>
</evidence>
<dbReference type="PANTHER" id="PTHR13966:SF5">
    <property type="entry name" value="ENDONUCLEASE G, MITOCHONDRIAL"/>
    <property type="match status" value="1"/>
</dbReference>
<dbReference type="InterPro" id="IPR044925">
    <property type="entry name" value="His-Me_finger_sf"/>
</dbReference>
<proteinExistence type="inferred from homology"/>
<dbReference type="InterPro" id="IPR040255">
    <property type="entry name" value="Non-specific_endonuclease"/>
</dbReference>
<dbReference type="GO" id="GO:0046872">
    <property type="term" value="F:metal ion binding"/>
    <property type="evidence" value="ECO:0007669"/>
    <property type="project" value="UniProtKB-KW"/>
</dbReference>
<feature type="active site" description="Proton acceptor" evidence="2">
    <location>
        <position position="123"/>
    </location>
</feature>
<dbReference type="HOGENOM" id="CLU_797947_0_0_1"/>
<dbReference type="SMART" id="SM00892">
    <property type="entry name" value="Endonuclease_NS"/>
    <property type="match status" value="1"/>
</dbReference>
<dbReference type="Proteomes" id="UP000013827">
    <property type="component" value="Unassembled WGS sequence"/>
</dbReference>
<dbReference type="GO" id="GO:0003676">
    <property type="term" value="F:nucleic acid binding"/>
    <property type="evidence" value="ECO:0007669"/>
    <property type="project" value="InterPro"/>
</dbReference>
<evidence type="ECO:0000256" key="2">
    <source>
        <dbReference type="PIRSR" id="PIRSR640255-1"/>
    </source>
</evidence>
<dbReference type="InterPro" id="IPR044929">
    <property type="entry name" value="DNA/RNA_non-sp_Endonuclease_sf"/>
</dbReference>
<comment type="similarity">
    <text evidence="1">Belongs to the DNA/RNA non-specific endonuclease family.</text>
</comment>
<dbReference type="KEGG" id="ehx:EMIHUDRAFT_451649"/>
<dbReference type="STRING" id="2903.R1DM51"/>
<feature type="domain" description="DNA/RNA non-specific endonuclease/pyrophosphatase/phosphodiesterase" evidence="6">
    <location>
        <begin position="58"/>
        <end position="279"/>
    </location>
</feature>
<dbReference type="InterPro" id="IPR020821">
    <property type="entry name" value="ENPP1-3/EXOG-like_nuc-like"/>
</dbReference>
<accession>A0A0D3IWI0</accession>
<keyword evidence="3" id="KW-0479">Metal-binding</keyword>
<name>A0A0D3IWI0_EMIH1</name>
<dbReference type="GeneID" id="17261876"/>
<reference evidence="7" key="2">
    <citation type="submission" date="2024-10" db="UniProtKB">
        <authorList>
            <consortium name="EnsemblProtists"/>
        </authorList>
    </citation>
    <scope>IDENTIFICATION</scope>
</reference>
<organism evidence="7 8">
    <name type="scientific">Emiliania huxleyi (strain CCMP1516)</name>
    <dbReference type="NCBI Taxonomy" id="280463"/>
    <lineage>
        <taxon>Eukaryota</taxon>
        <taxon>Haptista</taxon>
        <taxon>Haptophyta</taxon>
        <taxon>Prymnesiophyceae</taxon>
        <taxon>Isochrysidales</taxon>
        <taxon>Noelaerhabdaceae</taxon>
        <taxon>Emiliania</taxon>
    </lineage>
</organism>
<feature type="compositionally biased region" description="Basic residues" evidence="4">
    <location>
        <begin position="293"/>
        <end position="307"/>
    </location>
</feature>
<dbReference type="Gene3D" id="3.40.570.10">
    <property type="entry name" value="Extracellular Endonuclease, subunit A"/>
    <property type="match status" value="1"/>
</dbReference>
<dbReference type="GO" id="GO:0005634">
    <property type="term" value="C:nucleus"/>
    <property type="evidence" value="ECO:0007669"/>
    <property type="project" value="TreeGrafter"/>
</dbReference>
<keyword evidence="8" id="KW-1185">Reference proteome</keyword>
<dbReference type="eggNOG" id="KOG3721">
    <property type="taxonomic scope" value="Eukaryota"/>
</dbReference>
<dbReference type="InterPro" id="IPR001604">
    <property type="entry name" value="Endo_G_ENPP1-like_dom"/>
</dbReference>
<reference evidence="8" key="1">
    <citation type="journal article" date="2013" name="Nature">
        <title>Pan genome of the phytoplankton Emiliania underpins its global distribution.</title>
        <authorList>
            <person name="Read B.A."/>
            <person name="Kegel J."/>
            <person name="Klute M.J."/>
            <person name="Kuo A."/>
            <person name="Lefebvre S.C."/>
            <person name="Maumus F."/>
            <person name="Mayer C."/>
            <person name="Miller J."/>
            <person name="Monier A."/>
            <person name="Salamov A."/>
            <person name="Young J."/>
            <person name="Aguilar M."/>
            <person name="Claverie J.M."/>
            <person name="Frickenhaus S."/>
            <person name="Gonzalez K."/>
            <person name="Herman E.K."/>
            <person name="Lin Y.C."/>
            <person name="Napier J."/>
            <person name="Ogata H."/>
            <person name="Sarno A.F."/>
            <person name="Shmutz J."/>
            <person name="Schroeder D."/>
            <person name="de Vargas C."/>
            <person name="Verret F."/>
            <person name="von Dassow P."/>
            <person name="Valentin K."/>
            <person name="Van de Peer Y."/>
            <person name="Wheeler G."/>
            <person name="Dacks J.B."/>
            <person name="Delwiche C.F."/>
            <person name="Dyhrman S.T."/>
            <person name="Glockner G."/>
            <person name="John U."/>
            <person name="Richards T."/>
            <person name="Worden A.Z."/>
            <person name="Zhang X."/>
            <person name="Grigoriev I.V."/>
            <person name="Allen A.E."/>
            <person name="Bidle K."/>
            <person name="Borodovsky M."/>
            <person name="Bowler C."/>
            <person name="Brownlee C."/>
            <person name="Cock J.M."/>
            <person name="Elias M."/>
            <person name="Gladyshev V.N."/>
            <person name="Groth M."/>
            <person name="Guda C."/>
            <person name="Hadaegh A."/>
            <person name="Iglesias-Rodriguez M.D."/>
            <person name="Jenkins J."/>
            <person name="Jones B.M."/>
            <person name="Lawson T."/>
            <person name="Leese F."/>
            <person name="Lindquist E."/>
            <person name="Lobanov A."/>
            <person name="Lomsadze A."/>
            <person name="Malik S.B."/>
            <person name="Marsh M.E."/>
            <person name="Mackinder L."/>
            <person name="Mock T."/>
            <person name="Mueller-Roeber B."/>
            <person name="Pagarete A."/>
            <person name="Parker M."/>
            <person name="Probert I."/>
            <person name="Quesneville H."/>
            <person name="Raines C."/>
            <person name="Rensing S.A."/>
            <person name="Riano-Pachon D.M."/>
            <person name="Richier S."/>
            <person name="Rokitta S."/>
            <person name="Shiraiwa Y."/>
            <person name="Soanes D.M."/>
            <person name="van der Giezen M."/>
            <person name="Wahlund T.M."/>
            <person name="Williams B."/>
            <person name="Wilson W."/>
            <person name="Wolfe G."/>
            <person name="Wurch L.L."/>
        </authorList>
    </citation>
    <scope>NUCLEOTIDE SEQUENCE</scope>
</reference>
<evidence type="ECO:0000256" key="4">
    <source>
        <dbReference type="SAM" id="MobiDB-lite"/>
    </source>
</evidence>
<dbReference type="EnsemblProtists" id="EOD15615">
    <property type="protein sequence ID" value="EOD15615"/>
    <property type="gene ID" value="EMIHUDRAFT_451649"/>
</dbReference>
<feature type="domain" description="ENPP1-3/EXOG-like endonuclease/phosphodiesterase" evidence="5">
    <location>
        <begin position="59"/>
        <end position="244"/>
    </location>
</feature>
<evidence type="ECO:0000256" key="1">
    <source>
        <dbReference type="ARBA" id="ARBA00010052"/>
    </source>
</evidence>
<evidence type="ECO:0000313" key="7">
    <source>
        <dbReference type="EnsemblProtists" id="EOD15615"/>
    </source>
</evidence>
<feature type="compositionally biased region" description="Basic residues" evidence="4">
    <location>
        <begin position="247"/>
        <end position="279"/>
    </location>
</feature>
<dbReference type="GO" id="GO:0004521">
    <property type="term" value="F:RNA endonuclease activity"/>
    <property type="evidence" value="ECO:0007669"/>
    <property type="project" value="TreeGrafter"/>
</dbReference>
<evidence type="ECO:0000256" key="3">
    <source>
        <dbReference type="PIRSR" id="PIRSR640255-2"/>
    </source>
</evidence>
<dbReference type="GO" id="GO:0005743">
    <property type="term" value="C:mitochondrial inner membrane"/>
    <property type="evidence" value="ECO:0007669"/>
    <property type="project" value="TreeGrafter"/>
</dbReference>
<dbReference type="GO" id="GO:0000014">
    <property type="term" value="F:single-stranded DNA endodeoxyribonuclease activity"/>
    <property type="evidence" value="ECO:0007669"/>
    <property type="project" value="TreeGrafter"/>
</dbReference>
<feature type="region of interest" description="Disordered" evidence="4">
    <location>
        <begin position="212"/>
        <end position="348"/>
    </location>
</feature>
<feature type="compositionally biased region" description="Basic and acidic residues" evidence="4">
    <location>
        <begin position="230"/>
        <end position="239"/>
    </location>
</feature>
<dbReference type="SMART" id="SM00477">
    <property type="entry name" value="NUC"/>
    <property type="match status" value="1"/>
</dbReference>
<dbReference type="Pfam" id="PF01223">
    <property type="entry name" value="Endonuclease_NS"/>
    <property type="match status" value="1"/>
</dbReference>
<dbReference type="RefSeq" id="XP_005768044.1">
    <property type="nucleotide sequence ID" value="XM_005767987.1"/>
</dbReference>
<protein>
    <recommendedName>
        <fullName evidence="9">Endonuclease</fullName>
    </recommendedName>
</protein>
<dbReference type="PaxDb" id="2903-EOD15615"/>